<dbReference type="STRING" id="477184.KYC_13663"/>
<dbReference type="OrthoDB" id="2973590at2"/>
<protein>
    <recommendedName>
        <fullName evidence="3">Bacteriocin biosynthesis cyclodehydratase domain-containing protein</fullName>
    </recommendedName>
</protein>
<evidence type="ECO:0008006" key="3">
    <source>
        <dbReference type="Google" id="ProtNLM"/>
    </source>
</evidence>
<dbReference type="EMBL" id="AGUF01000048">
    <property type="protein sequence ID" value="EHK65726.1"/>
    <property type="molecule type" value="Genomic_DNA"/>
</dbReference>
<evidence type="ECO:0000313" key="1">
    <source>
        <dbReference type="EMBL" id="EHK65726.1"/>
    </source>
</evidence>
<dbReference type="AlphaFoldDB" id="H0F7I5"/>
<evidence type="ECO:0000313" key="2">
    <source>
        <dbReference type="Proteomes" id="UP000003113"/>
    </source>
</evidence>
<dbReference type="Gene3D" id="3.40.50.720">
    <property type="entry name" value="NAD(P)-binding Rossmann-like Domain"/>
    <property type="match status" value="1"/>
</dbReference>
<reference evidence="1 2" key="1">
    <citation type="journal article" date="2012" name="J. Bacteriol.">
        <title>Genome sequence of the highly efficient arsenite-oxidizing bacterium Achromobacter arsenitoxydans SY8.</title>
        <authorList>
            <person name="Li X."/>
            <person name="Hu Y."/>
            <person name="Gong J."/>
            <person name="Lin Y."/>
            <person name="Johnstone L."/>
            <person name="Rensing C."/>
            <person name="Wang G."/>
        </authorList>
    </citation>
    <scope>NUCLEOTIDE SEQUENCE [LARGE SCALE GENOMIC DNA]</scope>
    <source>
        <strain evidence="1 2">SY8</strain>
    </source>
</reference>
<dbReference type="PATRIC" id="fig|477184.5.peg.2705"/>
<sequence length="274" mass="29124">MNDHSGALLLASSDWVNHPAWTLMEQQHDGQLLLVLTAGSDESYIVDEAAPDDVARQVLSAWQANRLAALLDDPRCGAAARQIQRAGALTPARAARPVTGYRIHWLGNPLPGLADVLQPQPDAAGGSENAIALIVRTNASWQEALAQYASLRPATPHLFVDAAFHHTVCIGPYVVPGQTACLACLGNRVAHRWGDLPMPASPAACRPELLAALLAPLLSTDQGLLPFVEYSVSLNLQTLASTRDKVFQLPWCPVCGSAAAASTGMLDIPWLAGR</sequence>
<comment type="caution">
    <text evidence="1">The sequence shown here is derived from an EMBL/GenBank/DDBJ whole genome shotgun (WGS) entry which is preliminary data.</text>
</comment>
<accession>H0F7I5</accession>
<dbReference type="RefSeq" id="WP_008163064.1">
    <property type="nucleotide sequence ID" value="NZ_AGUF01000048.1"/>
</dbReference>
<dbReference type="Proteomes" id="UP000003113">
    <property type="component" value="Unassembled WGS sequence"/>
</dbReference>
<gene>
    <name evidence="1" type="ORF">KYC_13663</name>
</gene>
<name>H0F7I5_9BURK</name>
<proteinExistence type="predicted"/>
<organism evidence="1 2">
    <name type="scientific">Achromobacter arsenitoxydans SY8</name>
    <dbReference type="NCBI Taxonomy" id="477184"/>
    <lineage>
        <taxon>Bacteria</taxon>
        <taxon>Pseudomonadati</taxon>
        <taxon>Pseudomonadota</taxon>
        <taxon>Betaproteobacteria</taxon>
        <taxon>Burkholderiales</taxon>
        <taxon>Alcaligenaceae</taxon>
        <taxon>Achromobacter</taxon>
    </lineage>
</organism>
<keyword evidence="2" id="KW-1185">Reference proteome</keyword>